<gene>
    <name evidence="16" type="ORF">SARC_02426</name>
</gene>
<feature type="region of interest" description="Disordered" evidence="15">
    <location>
        <begin position="841"/>
        <end position="886"/>
    </location>
</feature>
<dbReference type="GeneID" id="25902930"/>
<dbReference type="Gene3D" id="3.80.10.10">
    <property type="entry name" value="Ribonuclease Inhibitor"/>
    <property type="match status" value="2"/>
</dbReference>
<dbReference type="SUPFAM" id="SSF48403">
    <property type="entry name" value="Ankyrin repeat"/>
    <property type="match status" value="1"/>
</dbReference>
<evidence type="ECO:0000256" key="5">
    <source>
        <dbReference type="ARBA" id="ARBA00022454"/>
    </source>
</evidence>
<organism evidence="16 17">
    <name type="scientific">Sphaeroforma arctica JP610</name>
    <dbReference type="NCBI Taxonomy" id="667725"/>
    <lineage>
        <taxon>Eukaryota</taxon>
        <taxon>Ichthyosporea</taxon>
        <taxon>Ichthyophonida</taxon>
        <taxon>Sphaeroforma</taxon>
    </lineage>
</organism>
<dbReference type="SUPFAM" id="SSF52047">
    <property type="entry name" value="RNI-like"/>
    <property type="match status" value="1"/>
</dbReference>
<keyword evidence="5" id="KW-0158">Chromosome</keyword>
<feature type="compositionally biased region" description="Polar residues" evidence="15">
    <location>
        <begin position="1192"/>
        <end position="1210"/>
    </location>
</feature>
<feature type="compositionally biased region" description="Basic and acidic residues" evidence="15">
    <location>
        <begin position="933"/>
        <end position="949"/>
    </location>
</feature>
<dbReference type="PANTHER" id="PTHR46358">
    <property type="entry name" value="TONSOKU-LIKE PROTEIN"/>
    <property type="match status" value="1"/>
</dbReference>
<dbReference type="GO" id="GO:0000724">
    <property type="term" value="P:double-strand break repair via homologous recombination"/>
    <property type="evidence" value="ECO:0007669"/>
    <property type="project" value="TreeGrafter"/>
</dbReference>
<feature type="repeat" description="ANK" evidence="14">
    <location>
        <begin position="580"/>
        <end position="602"/>
    </location>
</feature>
<feature type="compositionally biased region" description="Polar residues" evidence="15">
    <location>
        <begin position="1087"/>
        <end position="1102"/>
    </location>
</feature>
<keyword evidence="8" id="KW-0227">DNA damage</keyword>
<sequence>MSSAKIDSLRKRIASARAAGKETREAELCFEIGELLRAKENFAEAVDYFERHAHLSEKAWQSLPTSSTLAKEYALACRLVGDCYSGLARFEEAIDYNKKYLGVAKKMKNRAMEQEAMQTLGNVYLDRSRDNQDASKAEVAYRKCLQLVDRLTSEMQPFDISDKRCRLYYNLCQVTKIRMKFEAQKSGEAGDGDTDSARTTRNGASQLEEYCEKAIKCSTLGHNVDIRVQSMVLLAETYYQTDRPDEAKAMFEDALEPARTIKDSAVRSLQMYLIYVGLVQIAMANGVLSAPPDSEERVWVTKQCKKAYLLTNQGTNEEVRALQLYRRLRADDKIATFNTQLQSIDPEDTLLLFKTHERYGDMLASMDDDEHKEIALEHYSAAIALLKAMDSKWLSEDERLSHLHDMYTSAIMTHCELEQYVEGLMLLQKNKALQKGRPAEASVYLFEATLLQHNDPTHSSQLSLEKIAQSRQRAMELAKEYDIEEEMEDPMFDTASNEINGFESIAEDSDPDESMGGDEVSEKIKEARQTAARERALINRVNKRNDKGETALHSAVISGDRAKVVQQLGWGAKVVTYDFMGWTPIHEAANHGHVEILSLLLETPGCTLAAVNAPNNEGVTPLHDAAMNGYDECVRLLLDAGATRSLEHLDRKKQRPLDVAIDGCKQVLEEAMTAEGLRLDTIEVIRPESPEKMVQDIPLPMETAQALRAPKRGTAHFLDMKERIEEQYTKRAQMKSADGVDVTSESEEEGLTDELDDERNADLTDSSDSDRFAVTNDLSDEALSDADPMAGAAHALTTRSPNVQLHAPRMDGFDSFSDDDDVLMGVSRSEHINPLRVHVDGADSDAGANSVHSGTHTHTRHSGSLPHREDADTHTGALHRDSGDSSEGAVCVVNRQHINRNHGVTGSRSKHRAKTVASRNYNYNYNISLNSEKTTDRPYDAHDAYDTRGRNHSTAEGQHQASMRQTAGSRLNAHHQLLGDYSSSGSDGGSGQLSRSGPDQHSARGTTSGGGRRSRGRAEGRSGSGEPSHPQQTRTHTHTHAHANAHVEREKESGKQRHGHAHAHAHILRRKKRRQQPHSLPDRLSGVSYTGPRSNDTGQIHSTHNRRRQKTSESHRRRGMHETYHHGNGEHSRDKGEVSGVGTGRVSDDSDCGDARGRSHWYSDDSIGGGISSDENHALRSSAGVNSMGRGSINSNTYGDSISNNEPNSGNDKHNRHSSRHGIGSGRESGTYRSRVVVISSDTDNSAAESALDTGIPFHRGTHDGAHTRTHASGTIHTLPTHTHTHTRARAHSQRREVDSGVMEDYFPTIGSGTVSAVAKQQTSLAVNNRDNGTPGVPPEMPKFEFGLTFKDRPHLALRVRITEQHTDSTVPNTTPNPSVLLCGPSQSIDTLRSMVRLHLHAQEGVQPRIVGFRHVSGELIVKDTTLRNIEVQVLKGEHNTSLQVICDSWECESPLEQYNRITRTCALQPLAAVCKGLQTHYNTEDADTTFLSQHPADSPPAHTTLAIAHTPLCHQLVAVEHSQTYERYLHAPVHNAMQLNEGVEGLHPSERQQRSDFVESRQYLERYLQLTILVRCMTHVRHLSRVNLSHTRIDDTGVQVLVSGLGVGSALTHVQLSGNLITATGVEFLSQTLSKLCVLDLSYNLLTDLAAPHLARILHTNNATQIQRLRLDSNFLSNRTLSHLSTPLVSTVRQSLQEIGLSGNAEITVVAIVKLIRSFDGGCPLTVLSDGVGSSSHAAAVSPTVDPLSHNSPTDACLSPSLIGHTRTAIPADVHVSLRGVHLTDESLRTLLDAVASGFVIRLNLSHAVLPGSGLASVLQAAVATSSRLEQLDLSHHVISDADIAPLQYCVKAVCDGHSVLTKLDLSFATRLGPCDGIDELLIAHDKLASLEIVARGMRMGRQTVPLQAGA</sequence>
<feature type="repeat" description="ANK" evidence="14">
    <location>
        <begin position="617"/>
        <end position="649"/>
    </location>
</feature>
<evidence type="ECO:0000256" key="7">
    <source>
        <dbReference type="ARBA" id="ARBA00022737"/>
    </source>
</evidence>
<dbReference type="InterPro" id="IPR019734">
    <property type="entry name" value="TPR_rpt"/>
</dbReference>
<dbReference type="InterPro" id="IPR032675">
    <property type="entry name" value="LRR_dom_sf"/>
</dbReference>
<keyword evidence="7" id="KW-0677">Repeat</keyword>
<dbReference type="Pfam" id="PF12796">
    <property type="entry name" value="Ank_2"/>
    <property type="match status" value="1"/>
</dbReference>
<dbReference type="InterPro" id="IPR011990">
    <property type="entry name" value="TPR-like_helical_dom_sf"/>
</dbReference>
<keyword evidence="17" id="KW-1185">Reference proteome</keyword>
<dbReference type="Proteomes" id="UP000054560">
    <property type="component" value="Unassembled WGS sequence"/>
</dbReference>
<dbReference type="SMART" id="SM00248">
    <property type="entry name" value="ANK"/>
    <property type="match status" value="3"/>
</dbReference>
<comment type="subcellular location">
    <subcellularLocation>
        <location evidence="2">Chromosome</location>
    </subcellularLocation>
    <subcellularLocation>
        <location evidence="1">Nucleus</location>
    </subcellularLocation>
</comment>
<evidence type="ECO:0000256" key="9">
    <source>
        <dbReference type="ARBA" id="ARBA00022803"/>
    </source>
</evidence>
<evidence type="ECO:0000256" key="4">
    <source>
        <dbReference type="ARBA" id="ARBA00017829"/>
    </source>
</evidence>
<evidence type="ECO:0000256" key="2">
    <source>
        <dbReference type="ARBA" id="ARBA00004286"/>
    </source>
</evidence>
<evidence type="ECO:0000256" key="6">
    <source>
        <dbReference type="ARBA" id="ARBA00022614"/>
    </source>
</evidence>
<dbReference type="Pfam" id="PF13516">
    <property type="entry name" value="LRR_6"/>
    <property type="match status" value="1"/>
</dbReference>
<evidence type="ECO:0000256" key="1">
    <source>
        <dbReference type="ARBA" id="ARBA00004123"/>
    </source>
</evidence>
<evidence type="ECO:0000313" key="16">
    <source>
        <dbReference type="EMBL" id="KNC85395.1"/>
    </source>
</evidence>
<evidence type="ECO:0000256" key="12">
    <source>
        <dbReference type="ARBA" id="ARBA00023204"/>
    </source>
</evidence>
<dbReference type="PROSITE" id="PS50088">
    <property type="entry name" value="ANK_REPEAT"/>
    <property type="match status" value="2"/>
</dbReference>
<feature type="compositionally biased region" description="Basic residues" evidence="15">
    <location>
        <begin position="1056"/>
        <end position="1076"/>
    </location>
</feature>
<accession>A0A0L0G8R3</accession>
<keyword evidence="11 14" id="KW-0040">ANK repeat</keyword>
<dbReference type="OrthoDB" id="273147at2759"/>
<keyword evidence="12" id="KW-0234">DNA repair</keyword>
<evidence type="ECO:0000313" key="17">
    <source>
        <dbReference type="Proteomes" id="UP000054560"/>
    </source>
</evidence>
<dbReference type="Gene3D" id="1.25.40.20">
    <property type="entry name" value="Ankyrin repeat-containing domain"/>
    <property type="match status" value="1"/>
</dbReference>
<evidence type="ECO:0000256" key="3">
    <source>
        <dbReference type="ARBA" id="ARBA00010999"/>
    </source>
</evidence>
<feature type="compositionally biased region" description="Basic and acidic residues" evidence="15">
    <location>
        <begin position="1153"/>
        <end position="1163"/>
    </location>
</feature>
<dbReference type="Gene3D" id="1.25.40.10">
    <property type="entry name" value="Tetratricopeptide repeat domain"/>
    <property type="match status" value="2"/>
</dbReference>
<keyword evidence="9" id="KW-0802">TPR repeat</keyword>
<evidence type="ECO:0000256" key="13">
    <source>
        <dbReference type="ARBA" id="ARBA00023242"/>
    </source>
</evidence>
<evidence type="ECO:0000256" key="14">
    <source>
        <dbReference type="PROSITE-ProRule" id="PRU00023"/>
    </source>
</evidence>
<name>A0A0L0G8R3_9EUKA</name>
<feature type="region of interest" description="Disordered" evidence="15">
    <location>
        <begin position="932"/>
        <end position="1232"/>
    </location>
</feature>
<feature type="compositionally biased region" description="Low complexity" evidence="15">
    <location>
        <begin position="976"/>
        <end position="985"/>
    </location>
</feature>
<dbReference type="eggNOG" id="KOG0504">
    <property type="taxonomic scope" value="Eukaryota"/>
</dbReference>
<feature type="region of interest" description="Disordered" evidence="15">
    <location>
        <begin position="731"/>
        <end position="771"/>
    </location>
</feature>
<dbReference type="RefSeq" id="XP_014159295.1">
    <property type="nucleotide sequence ID" value="XM_014303820.1"/>
</dbReference>
<evidence type="ECO:0000256" key="10">
    <source>
        <dbReference type="ARBA" id="ARBA00022853"/>
    </source>
</evidence>
<feature type="compositionally biased region" description="Polar residues" evidence="15">
    <location>
        <begin position="952"/>
        <end position="969"/>
    </location>
</feature>
<dbReference type="SUPFAM" id="SSF48452">
    <property type="entry name" value="TPR-like"/>
    <property type="match status" value="2"/>
</dbReference>
<dbReference type="GO" id="GO:0043596">
    <property type="term" value="C:nuclear replication fork"/>
    <property type="evidence" value="ECO:0007669"/>
    <property type="project" value="TreeGrafter"/>
</dbReference>
<keyword evidence="10" id="KW-0156">Chromatin regulator</keyword>
<dbReference type="SMART" id="SM00028">
    <property type="entry name" value="TPR"/>
    <property type="match status" value="3"/>
</dbReference>
<dbReference type="PROSITE" id="PS50297">
    <property type="entry name" value="ANK_REP_REGION"/>
    <property type="match status" value="2"/>
</dbReference>
<feature type="compositionally biased region" description="Basic and acidic residues" evidence="15">
    <location>
        <begin position="866"/>
        <end position="883"/>
    </location>
</feature>
<dbReference type="GO" id="GO:0031297">
    <property type="term" value="P:replication fork processing"/>
    <property type="evidence" value="ECO:0007669"/>
    <property type="project" value="TreeGrafter"/>
</dbReference>
<dbReference type="STRING" id="667725.A0A0L0G8R3"/>
<feature type="compositionally biased region" description="Basic and acidic residues" evidence="15">
    <location>
        <begin position="1045"/>
        <end position="1055"/>
    </location>
</feature>
<dbReference type="InterPro" id="IPR001611">
    <property type="entry name" value="Leu-rich_rpt"/>
</dbReference>
<dbReference type="GO" id="GO:0006325">
    <property type="term" value="P:chromatin organization"/>
    <property type="evidence" value="ECO:0007669"/>
    <property type="project" value="UniProtKB-KW"/>
</dbReference>
<feature type="compositionally biased region" description="Acidic residues" evidence="15">
    <location>
        <begin position="744"/>
        <end position="759"/>
    </location>
</feature>
<dbReference type="Pfam" id="PF13181">
    <property type="entry name" value="TPR_8"/>
    <property type="match status" value="1"/>
</dbReference>
<dbReference type="InterPro" id="IPR036770">
    <property type="entry name" value="Ankyrin_rpt-contain_sf"/>
</dbReference>
<comment type="similarity">
    <text evidence="3">Belongs to the Tonsoku family.</text>
</comment>
<dbReference type="InterPro" id="IPR002110">
    <property type="entry name" value="Ankyrin_rpt"/>
</dbReference>
<dbReference type="PANTHER" id="PTHR46358:SF1">
    <property type="entry name" value="TONSOKU-LIKE PROTEIN"/>
    <property type="match status" value="1"/>
</dbReference>
<evidence type="ECO:0000256" key="15">
    <source>
        <dbReference type="SAM" id="MobiDB-lite"/>
    </source>
</evidence>
<keyword evidence="13" id="KW-0539">Nucleus</keyword>
<dbReference type="InterPro" id="IPR052311">
    <property type="entry name" value="MMS22L-TONSL_complex_comp"/>
</dbReference>
<feature type="compositionally biased region" description="Basic and acidic residues" evidence="15">
    <location>
        <begin position="1110"/>
        <end position="1137"/>
    </location>
</feature>
<proteinExistence type="inferred from homology"/>
<reference evidence="16 17" key="1">
    <citation type="submission" date="2011-02" db="EMBL/GenBank/DDBJ databases">
        <title>The Genome Sequence of Sphaeroforma arctica JP610.</title>
        <authorList>
            <consortium name="The Broad Institute Genome Sequencing Platform"/>
            <person name="Russ C."/>
            <person name="Cuomo C."/>
            <person name="Young S.K."/>
            <person name="Zeng Q."/>
            <person name="Gargeya S."/>
            <person name="Alvarado L."/>
            <person name="Berlin A."/>
            <person name="Chapman S.B."/>
            <person name="Chen Z."/>
            <person name="Freedman E."/>
            <person name="Gellesch M."/>
            <person name="Goldberg J."/>
            <person name="Griggs A."/>
            <person name="Gujja S."/>
            <person name="Heilman E."/>
            <person name="Heiman D."/>
            <person name="Howarth C."/>
            <person name="Mehta T."/>
            <person name="Neiman D."/>
            <person name="Pearson M."/>
            <person name="Roberts A."/>
            <person name="Saif S."/>
            <person name="Shea T."/>
            <person name="Shenoy N."/>
            <person name="Sisk P."/>
            <person name="Stolte C."/>
            <person name="Sykes S."/>
            <person name="White J."/>
            <person name="Yandava C."/>
            <person name="Burger G."/>
            <person name="Gray M.W."/>
            <person name="Holland P.W.H."/>
            <person name="King N."/>
            <person name="Lang F.B.F."/>
            <person name="Roger A.J."/>
            <person name="Ruiz-Trillo I."/>
            <person name="Haas B."/>
            <person name="Nusbaum C."/>
            <person name="Birren B."/>
        </authorList>
    </citation>
    <scope>NUCLEOTIDE SEQUENCE [LARGE SCALE GENOMIC DNA]</scope>
    <source>
        <strain evidence="16 17">JP610</strain>
    </source>
</reference>
<dbReference type="EMBL" id="KQ241704">
    <property type="protein sequence ID" value="KNC85395.1"/>
    <property type="molecule type" value="Genomic_DNA"/>
</dbReference>
<evidence type="ECO:0000256" key="8">
    <source>
        <dbReference type="ARBA" id="ARBA00022763"/>
    </source>
</evidence>
<keyword evidence="6" id="KW-0433">Leucine-rich repeat</keyword>
<protein>
    <recommendedName>
        <fullName evidence="4">Tonsoku-like protein</fullName>
    </recommendedName>
</protein>
<evidence type="ECO:0000256" key="11">
    <source>
        <dbReference type="ARBA" id="ARBA00023043"/>
    </source>
</evidence>